<sequence length="69" mass="8225">ISALVLYYLTEEKRDYDQIKEKLDELETDINIETILSRLTSLNLIEKENEYYKINLEALLADRSLNKFL</sequence>
<gene>
    <name evidence="2" type="ORF">S03H2_48865</name>
</gene>
<evidence type="ECO:0000313" key="2">
    <source>
        <dbReference type="EMBL" id="GAH67874.1"/>
    </source>
</evidence>
<proteinExistence type="predicted"/>
<dbReference type="EMBL" id="BARU01030842">
    <property type="protein sequence ID" value="GAH67874.1"/>
    <property type="molecule type" value="Genomic_DNA"/>
</dbReference>
<feature type="coiled-coil region" evidence="1">
    <location>
        <begin position="9"/>
        <end position="36"/>
    </location>
</feature>
<protein>
    <submittedName>
        <fullName evidence="2">Uncharacterized protein</fullName>
    </submittedName>
</protein>
<comment type="caution">
    <text evidence="2">The sequence shown here is derived from an EMBL/GenBank/DDBJ whole genome shotgun (WGS) entry which is preliminary data.</text>
</comment>
<evidence type="ECO:0000256" key="1">
    <source>
        <dbReference type="SAM" id="Coils"/>
    </source>
</evidence>
<accession>X1IP17</accession>
<reference evidence="2" key="1">
    <citation type="journal article" date="2014" name="Front. Microbiol.">
        <title>High frequency of phylogenetically diverse reductive dehalogenase-homologous genes in deep subseafloor sedimentary metagenomes.</title>
        <authorList>
            <person name="Kawai M."/>
            <person name="Futagami T."/>
            <person name="Toyoda A."/>
            <person name="Takaki Y."/>
            <person name="Nishi S."/>
            <person name="Hori S."/>
            <person name="Arai W."/>
            <person name="Tsubouchi T."/>
            <person name="Morono Y."/>
            <person name="Uchiyama I."/>
            <person name="Ito T."/>
            <person name="Fujiyama A."/>
            <person name="Inagaki F."/>
            <person name="Takami H."/>
        </authorList>
    </citation>
    <scope>NUCLEOTIDE SEQUENCE</scope>
    <source>
        <strain evidence="2">Expedition CK06-06</strain>
    </source>
</reference>
<dbReference type="AlphaFoldDB" id="X1IP17"/>
<keyword evidence="1" id="KW-0175">Coiled coil</keyword>
<feature type="non-terminal residue" evidence="2">
    <location>
        <position position="1"/>
    </location>
</feature>
<name>X1IP17_9ZZZZ</name>
<organism evidence="2">
    <name type="scientific">marine sediment metagenome</name>
    <dbReference type="NCBI Taxonomy" id="412755"/>
    <lineage>
        <taxon>unclassified sequences</taxon>
        <taxon>metagenomes</taxon>
        <taxon>ecological metagenomes</taxon>
    </lineage>
</organism>